<dbReference type="EMBL" id="JH711577">
    <property type="protein sequence ID" value="EIW82282.1"/>
    <property type="molecule type" value="Genomic_DNA"/>
</dbReference>
<evidence type="ECO:0000313" key="3">
    <source>
        <dbReference type="Proteomes" id="UP000053558"/>
    </source>
</evidence>
<feature type="compositionally biased region" description="Low complexity" evidence="1">
    <location>
        <begin position="89"/>
        <end position="101"/>
    </location>
</feature>
<dbReference type="AlphaFoldDB" id="A0A5M3MSY8"/>
<accession>A0A5M3MSY8</accession>
<comment type="caution">
    <text evidence="2">The sequence shown here is derived from an EMBL/GenBank/DDBJ whole genome shotgun (WGS) entry which is preliminary data.</text>
</comment>
<proteinExistence type="predicted"/>
<dbReference type="KEGG" id="cput:CONPUDRAFT_153167"/>
<sequence length="122" mass="13375">MSSSSWYTPREDDFSQQPLPSDISMKDATPLLTFDDSFDSSTVDPDQLLFGPLDMEEGNLFSHPTSSQWDTCDLSYPPMSPPTFAGDASSSMYSNSLSTYSPHGVSDSPYSGYDDFKGHSTT</sequence>
<dbReference type="RefSeq" id="XP_007768001.1">
    <property type="nucleotide sequence ID" value="XM_007769811.1"/>
</dbReference>
<feature type="region of interest" description="Disordered" evidence="1">
    <location>
        <begin position="61"/>
        <end position="122"/>
    </location>
</feature>
<dbReference type="GeneID" id="19203118"/>
<name>A0A5M3MSY8_CONPW</name>
<evidence type="ECO:0000313" key="2">
    <source>
        <dbReference type="EMBL" id="EIW82282.1"/>
    </source>
</evidence>
<protein>
    <submittedName>
        <fullName evidence="2">Uncharacterized protein</fullName>
    </submittedName>
</protein>
<gene>
    <name evidence="2" type="ORF">CONPUDRAFT_153167</name>
</gene>
<keyword evidence="3" id="KW-1185">Reference proteome</keyword>
<evidence type="ECO:0000256" key="1">
    <source>
        <dbReference type="SAM" id="MobiDB-lite"/>
    </source>
</evidence>
<organism evidence="2 3">
    <name type="scientific">Coniophora puteana (strain RWD-64-598)</name>
    <name type="common">Brown rot fungus</name>
    <dbReference type="NCBI Taxonomy" id="741705"/>
    <lineage>
        <taxon>Eukaryota</taxon>
        <taxon>Fungi</taxon>
        <taxon>Dikarya</taxon>
        <taxon>Basidiomycota</taxon>
        <taxon>Agaricomycotina</taxon>
        <taxon>Agaricomycetes</taxon>
        <taxon>Agaricomycetidae</taxon>
        <taxon>Boletales</taxon>
        <taxon>Coniophorineae</taxon>
        <taxon>Coniophoraceae</taxon>
        <taxon>Coniophora</taxon>
    </lineage>
</organism>
<reference evidence="3" key="1">
    <citation type="journal article" date="2012" name="Science">
        <title>The Paleozoic origin of enzymatic lignin decomposition reconstructed from 31 fungal genomes.</title>
        <authorList>
            <person name="Floudas D."/>
            <person name="Binder M."/>
            <person name="Riley R."/>
            <person name="Barry K."/>
            <person name="Blanchette R.A."/>
            <person name="Henrissat B."/>
            <person name="Martinez A.T."/>
            <person name="Otillar R."/>
            <person name="Spatafora J.W."/>
            <person name="Yadav J.S."/>
            <person name="Aerts A."/>
            <person name="Benoit I."/>
            <person name="Boyd A."/>
            <person name="Carlson A."/>
            <person name="Copeland A."/>
            <person name="Coutinho P.M."/>
            <person name="de Vries R.P."/>
            <person name="Ferreira P."/>
            <person name="Findley K."/>
            <person name="Foster B."/>
            <person name="Gaskell J."/>
            <person name="Glotzer D."/>
            <person name="Gorecki P."/>
            <person name="Heitman J."/>
            <person name="Hesse C."/>
            <person name="Hori C."/>
            <person name="Igarashi K."/>
            <person name="Jurgens J.A."/>
            <person name="Kallen N."/>
            <person name="Kersten P."/>
            <person name="Kohler A."/>
            <person name="Kuees U."/>
            <person name="Kumar T.K.A."/>
            <person name="Kuo A."/>
            <person name="LaButti K."/>
            <person name="Larrondo L.F."/>
            <person name="Lindquist E."/>
            <person name="Ling A."/>
            <person name="Lombard V."/>
            <person name="Lucas S."/>
            <person name="Lundell T."/>
            <person name="Martin R."/>
            <person name="McLaughlin D.J."/>
            <person name="Morgenstern I."/>
            <person name="Morin E."/>
            <person name="Murat C."/>
            <person name="Nagy L.G."/>
            <person name="Nolan M."/>
            <person name="Ohm R.A."/>
            <person name="Patyshakuliyeva A."/>
            <person name="Rokas A."/>
            <person name="Ruiz-Duenas F.J."/>
            <person name="Sabat G."/>
            <person name="Salamov A."/>
            <person name="Samejima M."/>
            <person name="Schmutz J."/>
            <person name="Slot J.C."/>
            <person name="St John F."/>
            <person name="Stenlid J."/>
            <person name="Sun H."/>
            <person name="Sun S."/>
            <person name="Syed K."/>
            <person name="Tsang A."/>
            <person name="Wiebenga A."/>
            <person name="Young D."/>
            <person name="Pisabarro A."/>
            <person name="Eastwood D.C."/>
            <person name="Martin F."/>
            <person name="Cullen D."/>
            <person name="Grigoriev I.V."/>
            <person name="Hibbett D.S."/>
        </authorList>
    </citation>
    <scope>NUCLEOTIDE SEQUENCE [LARGE SCALE GENOMIC DNA]</scope>
    <source>
        <strain evidence="3">RWD-64-598 SS2</strain>
    </source>
</reference>
<feature type="region of interest" description="Disordered" evidence="1">
    <location>
        <begin position="1"/>
        <end position="26"/>
    </location>
</feature>
<dbReference type="Proteomes" id="UP000053558">
    <property type="component" value="Unassembled WGS sequence"/>
</dbReference>